<gene>
    <name evidence="2" type="ORF">EIN_065000</name>
</gene>
<dbReference type="AlphaFoldDB" id="A0A0A1TXK5"/>
<dbReference type="KEGG" id="eiv:EIN_065000"/>
<feature type="region of interest" description="Disordered" evidence="1">
    <location>
        <begin position="150"/>
        <end position="187"/>
    </location>
</feature>
<organism evidence="2 3">
    <name type="scientific">Entamoeba invadens IP1</name>
    <dbReference type="NCBI Taxonomy" id="370355"/>
    <lineage>
        <taxon>Eukaryota</taxon>
        <taxon>Amoebozoa</taxon>
        <taxon>Evosea</taxon>
        <taxon>Archamoebae</taxon>
        <taxon>Mastigamoebida</taxon>
        <taxon>Entamoebidae</taxon>
        <taxon>Entamoeba</taxon>
    </lineage>
</organism>
<dbReference type="Proteomes" id="UP000014680">
    <property type="component" value="Unassembled WGS sequence"/>
</dbReference>
<protein>
    <submittedName>
        <fullName evidence="2">Uncharacterized protein</fullName>
    </submittedName>
</protein>
<dbReference type="EMBL" id="KB207140">
    <property type="protein sequence ID" value="ELP84255.1"/>
    <property type="molecule type" value="Genomic_DNA"/>
</dbReference>
<dbReference type="GeneID" id="14883268"/>
<evidence type="ECO:0000313" key="3">
    <source>
        <dbReference type="Proteomes" id="UP000014680"/>
    </source>
</evidence>
<accession>A0A0A1TXK5</accession>
<proteinExistence type="predicted"/>
<dbReference type="RefSeq" id="XP_004183601.1">
    <property type="nucleotide sequence ID" value="XM_004183553.1"/>
</dbReference>
<dbReference type="Pfam" id="PF10199">
    <property type="entry name" value="Adaptin_binding"/>
    <property type="match status" value="1"/>
</dbReference>
<feature type="compositionally biased region" description="Polar residues" evidence="1">
    <location>
        <begin position="177"/>
        <end position="186"/>
    </location>
</feature>
<feature type="compositionally biased region" description="Basic and acidic residues" evidence="1">
    <location>
        <begin position="160"/>
        <end position="176"/>
    </location>
</feature>
<dbReference type="OrthoDB" id="27915at2759"/>
<name>A0A0A1TXK5_ENTIV</name>
<keyword evidence="3" id="KW-1185">Reference proteome</keyword>
<dbReference type="OMA" id="ITIIHKY"/>
<evidence type="ECO:0000313" key="2">
    <source>
        <dbReference type="EMBL" id="ELP84255.1"/>
    </source>
</evidence>
<evidence type="ECO:0000256" key="1">
    <source>
        <dbReference type="SAM" id="MobiDB-lite"/>
    </source>
</evidence>
<reference evidence="2 3" key="1">
    <citation type="submission" date="2012-10" db="EMBL/GenBank/DDBJ databases">
        <authorList>
            <person name="Zafar N."/>
            <person name="Inman J."/>
            <person name="Hall N."/>
            <person name="Lorenzi H."/>
            <person name="Caler E."/>
        </authorList>
    </citation>
    <scope>NUCLEOTIDE SEQUENCE [LARGE SCALE GENOMIC DNA]</scope>
    <source>
        <strain evidence="2 3">IP1</strain>
    </source>
</reference>
<dbReference type="VEuPathDB" id="AmoebaDB:EIN_065000"/>
<sequence length="240" mass="27057">MLSVTNKVAFIDVKPGEFEQIIKILETRIHNGRLQSEPIRAFTTKVTATSPYLYTLHSKYGTATLELVPMSGIPNGKGNEWGGYVCDETTARFESIKNFCNSELCLVIGDGKQFDWCIDNSIEYVNRQDVGDESNAEGIDRIAEAIVNSPWSYNTQPDSTQKEEKVVPETVEDKKSPLSSDSQQNKIENDNFEMILMKLVQYKQKASTAKTNEERRKYAEEAALIMAQYLGDSESDSEQQ</sequence>
<feature type="compositionally biased region" description="Polar residues" evidence="1">
    <location>
        <begin position="150"/>
        <end position="159"/>
    </location>
</feature>